<proteinExistence type="predicted"/>
<dbReference type="PANTHER" id="PTHR43680:SF2">
    <property type="entry name" value="NITRATE REDUCTASE MOLYBDENUM COFACTOR ASSEMBLY CHAPERONE NARJ"/>
    <property type="match status" value="1"/>
</dbReference>
<evidence type="ECO:0000313" key="5">
    <source>
        <dbReference type="Proteomes" id="UP001154259"/>
    </source>
</evidence>
<dbReference type="Proteomes" id="UP001154255">
    <property type="component" value="Unassembled WGS sequence"/>
</dbReference>
<dbReference type="EMBL" id="CAMXCM010000002">
    <property type="protein sequence ID" value="CAI3938196.1"/>
    <property type="molecule type" value="Genomic_DNA"/>
</dbReference>
<protein>
    <submittedName>
        <fullName evidence="2">Required for insertion of molybdenum cofactor (NarJ)</fullName>
    </submittedName>
</protein>
<dbReference type="Pfam" id="PF02613">
    <property type="entry name" value="Nitrate_red_del"/>
    <property type="match status" value="1"/>
</dbReference>
<dbReference type="GO" id="GO:0051082">
    <property type="term" value="F:unfolded protein binding"/>
    <property type="evidence" value="ECO:0007669"/>
    <property type="project" value="InterPro"/>
</dbReference>
<sequence length="218" mass="24780">MQIFKILSVLLCYPEQELVDAVPELKDCLNKLKIDSTFLSPLLTELSEKELLTLQEEYVNLFDRGRNHSLHMFEHIHGEDRIRGQALVDLMNEYQNNGFELSVVDELPDYLPLFLEYLSVCEEKHAIQLLTAAIDVIGHIGKKLQDTNSAYVGIFSLLEQYSTAKPVPLVTPPIRDMDEALEKFEPNIEGIEPLLQPNTCKICPTYDQNKGGSHGLPR</sequence>
<dbReference type="Proteomes" id="UP001154259">
    <property type="component" value="Unassembled WGS sequence"/>
</dbReference>
<dbReference type="InterPro" id="IPR020945">
    <property type="entry name" value="DMSO/NO3_reduct_chaperone"/>
</dbReference>
<dbReference type="Gene3D" id="1.10.3480.10">
    <property type="entry name" value="TorD-like"/>
    <property type="match status" value="1"/>
</dbReference>
<dbReference type="InterPro" id="IPR003765">
    <property type="entry name" value="NO3_reductase_chaperone_NarJ"/>
</dbReference>
<dbReference type="AlphaFoldDB" id="A0A9W4X9H9"/>
<dbReference type="SUPFAM" id="SSF89155">
    <property type="entry name" value="TorD-like"/>
    <property type="match status" value="1"/>
</dbReference>
<gene>
    <name evidence="3" type="ORF">R53529_LOCUS1365</name>
    <name evidence="2" type="ORF">R53530_LOCUS1069</name>
</gene>
<evidence type="ECO:0000313" key="4">
    <source>
        <dbReference type="Proteomes" id="UP001154255"/>
    </source>
</evidence>
<organism evidence="2 4">
    <name type="scientific">Commensalibacter communis</name>
    <dbReference type="NCBI Taxonomy" id="2972786"/>
    <lineage>
        <taxon>Bacteria</taxon>
        <taxon>Pseudomonadati</taxon>
        <taxon>Pseudomonadota</taxon>
        <taxon>Alphaproteobacteria</taxon>
        <taxon>Acetobacterales</taxon>
        <taxon>Acetobacteraceae</taxon>
    </lineage>
</organism>
<name>A0A9W4X9H9_9PROT</name>
<accession>A0A9W4X9H9</accession>
<dbReference type="GO" id="GO:0016530">
    <property type="term" value="F:metallochaperone activity"/>
    <property type="evidence" value="ECO:0007669"/>
    <property type="project" value="TreeGrafter"/>
</dbReference>
<comment type="caution">
    <text evidence="2">The sequence shown here is derived from an EMBL/GenBank/DDBJ whole genome shotgun (WGS) entry which is preliminary data.</text>
</comment>
<evidence type="ECO:0000313" key="2">
    <source>
        <dbReference type="EMBL" id="CAI3938196.1"/>
    </source>
</evidence>
<reference evidence="2" key="1">
    <citation type="submission" date="2022-10" db="EMBL/GenBank/DDBJ databases">
        <authorList>
            <person name="Botero Cardona J."/>
        </authorList>
    </citation>
    <scope>NUCLEOTIDE SEQUENCE</scope>
    <source>
        <strain evidence="2">LMG 31819</strain>
        <strain evidence="3">R-53529</strain>
    </source>
</reference>
<dbReference type="RefSeq" id="WP_271789796.1">
    <property type="nucleotide sequence ID" value="NZ_CAMXCM010000002.1"/>
</dbReference>
<dbReference type="NCBIfam" id="TIGR00684">
    <property type="entry name" value="narJ"/>
    <property type="match status" value="1"/>
</dbReference>
<keyword evidence="5" id="KW-1185">Reference proteome</keyword>
<dbReference type="InterPro" id="IPR036411">
    <property type="entry name" value="TorD-like_sf"/>
</dbReference>
<dbReference type="EMBL" id="CAMXCS010000002">
    <property type="protein sequence ID" value="CAI3945268.1"/>
    <property type="molecule type" value="Genomic_DNA"/>
</dbReference>
<keyword evidence="1" id="KW-0534">Nitrate assimilation</keyword>
<dbReference type="GO" id="GO:0042128">
    <property type="term" value="P:nitrate assimilation"/>
    <property type="evidence" value="ECO:0007669"/>
    <property type="project" value="UniProtKB-KW"/>
</dbReference>
<dbReference type="PANTHER" id="PTHR43680">
    <property type="entry name" value="NITRATE REDUCTASE MOLYBDENUM COFACTOR ASSEMBLY CHAPERONE"/>
    <property type="match status" value="1"/>
</dbReference>
<evidence type="ECO:0000313" key="3">
    <source>
        <dbReference type="EMBL" id="CAI3945268.1"/>
    </source>
</evidence>
<dbReference type="GO" id="GO:0051131">
    <property type="term" value="P:chaperone-mediated protein complex assembly"/>
    <property type="evidence" value="ECO:0007669"/>
    <property type="project" value="InterPro"/>
</dbReference>
<evidence type="ECO:0000256" key="1">
    <source>
        <dbReference type="ARBA" id="ARBA00023063"/>
    </source>
</evidence>